<dbReference type="RefSeq" id="WP_347012227.1">
    <property type="nucleotide sequence ID" value="NZ_JBBNMU010000317.1"/>
</dbReference>
<dbReference type="Proteomes" id="UP000461165">
    <property type="component" value="Unassembled WGS sequence"/>
</dbReference>
<gene>
    <name evidence="2" type="ORF">GBC97_03200</name>
    <name evidence="1" type="ORF">GBK08_03295</name>
</gene>
<reference evidence="3 4" key="1">
    <citation type="journal article" date="2019" name="Nat. Med.">
        <title>A library of human gut bacterial isolates paired with longitudinal multiomics data enables mechanistic microbiome research.</title>
        <authorList>
            <person name="Poyet M."/>
            <person name="Groussin M."/>
            <person name="Gibbons S.M."/>
            <person name="Avila-Pacheco J."/>
            <person name="Jiang X."/>
            <person name="Kearney S.M."/>
            <person name="Perrotta A.R."/>
            <person name="Berdy B."/>
            <person name="Zhao S."/>
            <person name="Lieberman T.D."/>
            <person name="Swanson P.K."/>
            <person name="Smith M."/>
            <person name="Roesemann S."/>
            <person name="Alexander J.E."/>
            <person name="Rich S.A."/>
            <person name="Livny J."/>
            <person name="Vlamakis H."/>
            <person name="Clish C."/>
            <person name="Bullock K."/>
            <person name="Deik A."/>
            <person name="Scott J."/>
            <person name="Pierce K.A."/>
            <person name="Xavier R.J."/>
            <person name="Alm E.J."/>
        </authorList>
    </citation>
    <scope>NUCLEOTIDE SEQUENCE [LARGE SCALE GENOMIC DNA]</scope>
    <source>
        <strain evidence="2 3">BIOML-A166</strain>
        <strain evidence="1 4">BIOML-A320</strain>
    </source>
</reference>
<protein>
    <submittedName>
        <fullName evidence="2">Uncharacterized protein</fullName>
    </submittedName>
</protein>
<evidence type="ECO:0000313" key="3">
    <source>
        <dbReference type="Proteomes" id="UP000461165"/>
    </source>
</evidence>
<accession>A0A6A2SNZ1</accession>
<comment type="caution">
    <text evidence="2">The sequence shown here is derived from an EMBL/GenBank/DDBJ whole genome shotgun (WGS) entry which is preliminary data.</text>
</comment>
<evidence type="ECO:0000313" key="4">
    <source>
        <dbReference type="Proteomes" id="UP000478746"/>
    </source>
</evidence>
<dbReference type="Proteomes" id="UP000478746">
    <property type="component" value="Unassembled WGS sequence"/>
</dbReference>
<name>A0A6A2SNZ1_BIFLN</name>
<organism evidence="2 3">
    <name type="scientific">Bifidobacterium longum</name>
    <dbReference type="NCBI Taxonomy" id="216816"/>
    <lineage>
        <taxon>Bacteria</taxon>
        <taxon>Bacillati</taxon>
        <taxon>Actinomycetota</taxon>
        <taxon>Actinomycetes</taxon>
        <taxon>Bifidobacteriales</taxon>
        <taxon>Bifidobacteriaceae</taxon>
        <taxon>Bifidobacterium</taxon>
    </lineage>
</organism>
<evidence type="ECO:0000313" key="2">
    <source>
        <dbReference type="EMBL" id="KAB7136859.1"/>
    </source>
</evidence>
<dbReference type="EMBL" id="WDVF01000004">
    <property type="protein sequence ID" value="KAB7136859.1"/>
    <property type="molecule type" value="Genomic_DNA"/>
</dbReference>
<proteinExistence type="predicted"/>
<dbReference type="EMBL" id="WEAY01000004">
    <property type="protein sequence ID" value="KAB6838700.1"/>
    <property type="molecule type" value="Genomic_DNA"/>
</dbReference>
<sequence>MMTQSDYDHREEGESLFEWPLDSAGMRMGAGELLDSLLATIQHLNRTDAWPLTILPPRFGDVLVDRERRQISAVCLWKRKPTKNHKEK</sequence>
<dbReference type="AlphaFoldDB" id="A0A6A2SNZ1"/>
<evidence type="ECO:0000313" key="1">
    <source>
        <dbReference type="EMBL" id="KAB6838700.1"/>
    </source>
</evidence>